<organism evidence="4 5">
    <name type="scientific">Paenibacillus phyllosphaerae</name>
    <dbReference type="NCBI Taxonomy" id="274593"/>
    <lineage>
        <taxon>Bacteria</taxon>
        <taxon>Bacillati</taxon>
        <taxon>Bacillota</taxon>
        <taxon>Bacilli</taxon>
        <taxon>Bacillales</taxon>
        <taxon>Paenibacillaceae</taxon>
        <taxon>Paenibacillus</taxon>
    </lineage>
</organism>
<dbReference type="GO" id="GO:0016784">
    <property type="term" value="F:3-mercaptopyruvate sulfurtransferase activity"/>
    <property type="evidence" value="ECO:0007669"/>
    <property type="project" value="UniProtKB-EC"/>
</dbReference>
<evidence type="ECO:0000259" key="3">
    <source>
        <dbReference type="PROSITE" id="PS50206"/>
    </source>
</evidence>
<dbReference type="CDD" id="cd01449">
    <property type="entry name" value="TST_Repeat_2"/>
    <property type="match status" value="1"/>
</dbReference>
<dbReference type="PROSITE" id="PS50206">
    <property type="entry name" value="RHODANESE_3"/>
    <property type="match status" value="2"/>
</dbReference>
<sequence>MSNLISVSEAYRLLGDPSTVFVDVRFVLGEPEAGYQAYLRSHVPGAVFFDLNADLSGPKQEHGGGHPLPDIARFGAKLGSSGIDNDTHVIVYDDQGGSIAARLWWMLKHVGHERVQLLAEGYTGWVRAGYPVTDELPNPALKVYEAEINAALKVGMDDVRSGLRRAGRTLIDARVHERYTGADTSKYAKAGHIPGAVNYYWEEGSPNGVFLGGEQQRLRFRNITQDDEIIVYCGSGVTACPNVLALIEAGYTNVKLYVGSWNDWISYPDNPIETGEA</sequence>
<dbReference type="Gene3D" id="3.40.250.10">
    <property type="entry name" value="Rhodanese-like domain"/>
    <property type="match status" value="2"/>
</dbReference>
<proteinExistence type="predicted"/>
<dbReference type="PROSITE" id="PS00380">
    <property type="entry name" value="RHODANESE_1"/>
    <property type="match status" value="1"/>
</dbReference>
<feature type="domain" description="Rhodanese" evidence="3">
    <location>
        <begin position="15"/>
        <end position="134"/>
    </location>
</feature>
<dbReference type="Pfam" id="PF00581">
    <property type="entry name" value="Rhodanese"/>
    <property type="match status" value="2"/>
</dbReference>
<dbReference type="InterPro" id="IPR001763">
    <property type="entry name" value="Rhodanese-like_dom"/>
</dbReference>
<keyword evidence="1 4" id="KW-0808">Transferase</keyword>
<evidence type="ECO:0000313" key="4">
    <source>
        <dbReference type="EMBL" id="MBB3114621.1"/>
    </source>
</evidence>
<keyword evidence="5" id="KW-1185">Reference proteome</keyword>
<dbReference type="Proteomes" id="UP000570361">
    <property type="component" value="Unassembled WGS sequence"/>
</dbReference>
<dbReference type="SUPFAM" id="SSF52821">
    <property type="entry name" value="Rhodanese/Cell cycle control phosphatase"/>
    <property type="match status" value="2"/>
</dbReference>
<dbReference type="EC" id="2.8.1.2" evidence="4"/>
<dbReference type="RefSeq" id="WP_183604652.1">
    <property type="nucleotide sequence ID" value="NZ_JACHXK010000037.1"/>
</dbReference>
<evidence type="ECO:0000256" key="2">
    <source>
        <dbReference type="ARBA" id="ARBA00022737"/>
    </source>
</evidence>
<keyword evidence="2" id="KW-0677">Repeat</keyword>
<dbReference type="EMBL" id="JACHXK010000037">
    <property type="protein sequence ID" value="MBB3114621.1"/>
    <property type="molecule type" value="Genomic_DNA"/>
</dbReference>
<name>A0A7W5B6J7_9BACL</name>
<dbReference type="EC" id="2.8.1.1" evidence="4"/>
<dbReference type="InterPro" id="IPR001307">
    <property type="entry name" value="Thiosulphate_STrfase_CS"/>
</dbReference>
<evidence type="ECO:0000313" key="5">
    <source>
        <dbReference type="Proteomes" id="UP000570361"/>
    </source>
</evidence>
<protein>
    <submittedName>
        <fullName evidence="4">Thiosulfate/3-mercaptopyruvate sulfurtransferase</fullName>
        <ecNumber evidence="4">2.8.1.1</ecNumber>
        <ecNumber evidence="4">2.8.1.2</ecNumber>
    </submittedName>
</protein>
<gene>
    <name evidence="4" type="ORF">FHS18_006759</name>
</gene>
<feature type="domain" description="Rhodanese" evidence="3">
    <location>
        <begin position="164"/>
        <end position="273"/>
    </location>
</feature>
<dbReference type="InterPro" id="IPR036873">
    <property type="entry name" value="Rhodanese-like_dom_sf"/>
</dbReference>
<evidence type="ECO:0000256" key="1">
    <source>
        <dbReference type="ARBA" id="ARBA00022679"/>
    </source>
</evidence>
<dbReference type="GO" id="GO:0004792">
    <property type="term" value="F:thiosulfate-cyanide sulfurtransferase activity"/>
    <property type="evidence" value="ECO:0007669"/>
    <property type="project" value="UniProtKB-EC"/>
</dbReference>
<comment type="caution">
    <text evidence="4">The sequence shown here is derived from an EMBL/GenBank/DDBJ whole genome shotgun (WGS) entry which is preliminary data.</text>
</comment>
<dbReference type="CDD" id="cd01448">
    <property type="entry name" value="TST_Repeat_1"/>
    <property type="match status" value="1"/>
</dbReference>
<dbReference type="InterPro" id="IPR045078">
    <property type="entry name" value="TST/MPST-like"/>
</dbReference>
<accession>A0A7W5B6J7</accession>
<reference evidence="4 5" key="1">
    <citation type="submission" date="2020-08" db="EMBL/GenBank/DDBJ databases">
        <title>Genomic Encyclopedia of Type Strains, Phase III (KMG-III): the genomes of soil and plant-associated and newly described type strains.</title>
        <authorList>
            <person name="Whitman W."/>
        </authorList>
    </citation>
    <scope>NUCLEOTIDE SEQUENCE [LARGE SCALE GENOMIC DNA]</scope>
    <source>
        <strain evidence="4 5">CECT 5862</strain>
    </source>
</reference>
<dbReference type="SMART" id="SM00450">
    <property type="entry name" value="RHOD"/>
    <property type="match status" value="2"/>
</dbReference>
<dbReference type="AlphaFoldDB" id="A0A7W5B6J7"/>
<dbReference type="PANTHER" id="PTHR11364:SF27">
    <property type="entry name" value="SULFURTRANSFERASE"/>
    <property type="match status" value="1"/>
</dbReference>
<keyword evidence="4" id="KW-0670">Pyruvate</keyword>
<dbReference type="PANTHER" id="PTHR11364">
    <property type="entry name" value="THIOSULFATE SULFERTANSFERASE"/>
    <property type="match status" value="1"/>
</dbReference>